<feature type="domain" description="T-SNARE coiled-coil homology" evidence="6">
    <location>
        <begin position="213"/>
        <end position="275"/>
    </location>
</feature>
<evidence type="ECO:0000313" key="8">
    <source>
        <dbReference type="Proteomes" id="UP000663823"/>
    </source>
</evidence>
<dbReference type="GO" id="GO:0000149">
    <property type="term" value="F:SNARE binding"/>
    <property type="evidence" value="ECO:0007669"/>
    <property type="project" value="TreeGrafter"/>
</dbReference>
<evidence type="ECO:0000256" key="1">
    <source>
        <dbReference type="ARBA" id="ARBA00004211"/>
    </source>
</evidence>
<evidence type="ECO:0000256" key="3">
    <source>
        <dbReference type="ARBA" id="ARBA00022692"/>
    </source>
</evidence>
<dbReference type="InterPro" id="IPR006011">
    <property type="entry name" value="Syntaxin_N"/>
</dbReference>
<dbReference type="GO" id="GO:0048278">
    <property type="term" value="P:vesicle docking"/>
    <property type="evidence" value="ECO:0007669"/>
    <property type="project" value="TreeGrafter"/>
</dbReference>
<evidence type="ECO:0000256" key="2">
    <source>
        <dbReference type="ARBA" id="ARBA00009063"/>
    </source>
</evidence>
<dbReference type="InterPro" id="IPR000727">
    <property type="entry name" value="T_SNARE_dom"/>
</dbReference>
<comment type="subcellular location">
    <subcellularLocation>
        <location evidence="1">Membrane</location>
        <topology evidence="1">Single-pass type IV membrane protein</topology>
    </subcellularLocation>
</comment>
<dbReference type="Pfam" id="PF00804">
    <property type="entry name" value="Syntaxin"/>
    <property type="match status" value="1"/>
</dbReference>
<gene>
    <name evidence="7" type="ORF">OTI717_LOCUS16020</name>
</gene>
<dbReference type="GO" id="GO:0006886">
    <property type="term" value="P:intracellular protein transport"/>
    <property type="evidence" value="ECO:0007669"/>
    <property type="project" value="TreeGrafter"/>
</dbReference>
<dbReference type="Gene3D" id="1.20.58.70">
    <property type="match status" value="1"/>
</dbReference>
<keyword evidence="5" id="KW-0472">Membrane</keyword>
<dbReference type="GO" id="GO:0031629">
    <property type="term" value="P:synaptic vesicle fusion to presynaptic active zone membrane"/>
    <property type="evidence" value="ECO:0007669"/>
    <property type="project" value="TreeGrafter"/>
</dbReference>
<keyword evidence="4" id="KW-1133">Transmembrane helix</keyword>
<dbReference type="InterPro" id="IPR045242">
    <property type="entry name" value="Syntaxin"/>
</dbReference>
<protein>
    <recommendedName>
        <fullName evidence="6">t-SNARE coiled-coil homology domain-containing protein</fullName>
    </recommendedName>
</protein>
<dbReference type="PANTHER" id="PTHR19957">
    <property type="entry name" value="SYNTAXIN"/>
    <property type="match status" value="1"/>
</dbReference>
<dbReference type="GO" id="GO:0005484">
    <property type="term" value="F:SNAP receptor activity"/>
    <property type="evidence" value="ECO:0007669"/>
    <property type="project" value="TreeGrafter"/>
</dbReference>
<dbReference type="PANTHER" id="PTHR19957:SF307">
    <property type="entry name" value="PROTEIN SSO1-RELATED"/>
    <property type="match status" value="1"/>
</dbReference>
<dbReference type="GO" id="GO:0008021">
    <property type="term" value="C:synaptic vesicle"/>
    <property type="evidence" value="ECO:0007669"/>
    <property type="project" value="TreeGrafter"/>
</dbReference>
<evidence type="ECO:0000259" key="6">
    <source>
        <dbReference type="PROSITE" id="PS50192"/>
    </source>
</evidence>
<dbReference type="Gene3D" id="1.20.5.110">
    <property type="match status" value="1"/>
</dbReference>
<name>A0A818YU15_9BILA</name>
<dbReference type="AlphaFoldDB" id="A0A818YU15"/>
<dbReference type="GO" id="GO:0048787">
    <property type="term" value="C:presynaptic active zone membrane"/>
    <property type="evidence" value="ECO:0007669"/>
    <property type="project" value="TreeGrafter"/>
</dbReference>
<dbReference type="GO" id="GO:0031201">
    <property type="term" value="C:SNARE complex"/>
    <property type="evidence" value="ECO:0007669"/>
    <property type="project" value="TreeGrafter"/>
</dbReference>
<organism evidence="7 8">
    <name type="scientific">Rotaria sordida</name>
    <dbReference type="NCBI Taxonomy" id="392033"/>
    <lineage>
        <taxon>Eukaryota</taxon>
        <taxon>Metazoa</taxon>
        <taxon>Spiralia</taxon>
        <taxon>Gnathifera</taxon>
        <taxon>Rotifera</taxon>
        <taxon>Eurotatoria</taxon>
        <taxon>Bdelloidea</taxon>
        <taxon>Philodinida</taxon>
        <taxon>Philodinidae</taxon>
        <taxon>Rotaria</taxon>
    </lineage>
</organism>
<dbReference type="Proteomes" id="UP000663823">
    <property type="component" value="Unassembled WGS sequence"/>
</dbReference>
<evidence type="ECO:0000256" key="5">
    <source>
        <dbReference type="ARBA" id="ARBA00023136"/>
    </source>
</evidence>
<comment type="caution">
    <text evidence="7">The sequence shown here is derived from an EMBL/GenBank/DDBJ whole genome shotgun (WGS) entry which is preliminary data.</text>
</comment>
<proteinExistence type="inferred from homology"/>
<evidence type="ECO:0000256" key="4">
    <source>
        <dbReference type="ARBA" id="ARBA00022989"/>
    </source>
</evidence>
<dbReference type="SUPFAM" id="SSF47661">
    <property type="entry name" value="t-snare proteins"/>
    <property type="match status" value="1"/>
</dbReference>
<dbReference type="EMBL" id="CAJOAX010001956">
    <property type="protein sequence ID" value="CAF3759207.1"/>
    <property type="molecule type" value="Genomic_DNA"/>
</dbReference>
<dbReference type="SMART" id="SM00503">
    <property type="entry name" value="SynN"/>
    <property type="match status" value="1"/>
</dbReference>
<accession>A0A818YU15</accession>
<dbReference type="InterPro" id="IPR010989">
    <property type="entry name" value="SNARE"/>
</dbReference>
<evidence type="ECO:0000313" key="7">
    <source>
        <dbReference type="EMBL" id="CAF3759207.1"/>
    </source>
</evidence>
<feature type="non-terminal residue" evidence="7">
    <location>
        <position position="1"/>
    </location>
</feature>
<dbReference type="PROSITE" id="PS50192">
    <property type="entry name" value="T_SNARE"/>
    <property type="match status" value="1"/>
</dbReference>
<sequence>FVVQDEIEAISSRGKQVDEVHRYLNFETEKYGDGKDISIINHFTVINMKEAFFIDFFDKVDFLANIIDQITELVNHIEHLHNAMLESPLDSKIRDELEEKMRELRQLGDNVRRYLKEMKQIHEIETHNQQKKIRQRIIEAQLNYLTKRFCDIMDKYYGSVITYREKCRTKVVRQSQIDGIEKNDNEIEELLQNRHSMFYPQVTIDIQQTKQNLNDMEESHLDMMYFEDSIQELHDMFIGIANIIELHGVRITSIEEYLSEVSDDIVKTQNIILTTKILNHSARKFSREKFVLSLFSLPFRLFASCF</sequence>
<keyword evidence="3" id="KW-0812">Transmembrane</keyword>
<reference evidence="7" key="1">
    <citation type="submission" date="2021-02" db="EMBL/GenBank/DDBJ databases">
        <authorList>
            <person name="Nowell W R."/>
        </authorList>
    </citation>
    <scope>NUCLEOTIDE SEQUENCE</scope>
</reference>
<comment type="similarity">
    <text evidence="2">Belongs to the syntaxin family.</text>
</comment>